<reference evidence="3" key="1">
    <citation type="submission" date="2013-09" db="EMBL/GenBank/DDBJ databases">
        <title>Corchorus olitorius genome sequencing.</title>
        <authorList>
            <person name="Alam M."/>
            <person name="Haque M.S."/>
            <person name="Islam M.S."/>
            <person name="Emdad E.M."/>
            <person name="Islam M.M."/>
            <person name="Ahmed B."/>
            <person name="Halim A."/>
            <person name="Hossen Q.M.M."/>
            <person name="Hossain M.Z."/>
            <person name="Ahmed R."/>
            <person name="Khan M.M."/>
            <person name="Islam R."/>
            <person name="Rashid M.M."/>
            <person name="Khan S.A."/>
            <person name="Rahman M.S."/>
            <person name="Alam M."/>
            <person name="Yahiya A.S."/>
            <person name="Khan M.S."/>
            <person name="Azam M.S."/>
            <person name="Haque T."/>
            <person name="Lashkar M.Z.H."/>
            <person name="Akhand A.I."/>
            <person name="Morshed G."/>
            <person name="Roy S."/>
            <person name="Uddin K.S."/>
            <person name="Rabeya T."/>
            <person name="Hossain A.S."/>
            <person name="Chowdhury A."/>
            <person name="Snigdha A.R."/>
            <person name="Mortoza M.S."/>
            <person name="Matin S.A."/>
            <person name="Hoque S.M.E."/>
            <person name="Islam M.K."/>
            <person name="Roy D.K."/>
            <person name="Haider R."/>
            <person name="Moosa M.M."/>
            <person name="Elias S.M."/>
            <person name="Hasan A.M."/>
            <person name="Jahan S."/>
            <person name="Shafiuddin M."/>
            <person name="Mahmood N."/>
            <person name="Shommy N.S."/>
        </authorList>
    </citation>
    <scope>NUCLEOTIDE SEQUENCE [LARGE SCALE GENOMIC DNA]</scope>
    <source>
        <strain evidence="3">cv. O-4</strain>
    </source>
</reference>
<organism evidence="2 3">
    <name type="scientific">Corchorus olitorius</name>
    <dbReference type="NCBI Taxonomy" id="93759"/>
    <lineage>
        <taxon>Eukaryota</taxon>
        <taxon>Viridiplantae</taxon>
        <taxon>Streptophyta</taxon>
        <taxon>Embryophyta</taxon>
        <taxon>Tracheophyta</taxon>
        <taxon>Spermatophyta</taxon>
        <taxon>Magnoliopsida</taxon>
        <taxon>eudicotyledons</taxon>
        <taxon>Gunneridae</taxon>
        <taxon>Pentapetalae</taxon>
        <taxon>rosids</taxon>
        <taxon>malvids</taxon>
        <taxon>Malvales</taxon>
        <taxon>Malvaceae</taxon>
        <taxon>Grewioideae</taxon>
        <taxon>Apeibeae</taxon>
        <taxon>Corchorus</taxon>
    </lineage>
</organism>
<protein>
    <submittedName>
        <fullName evidence="2">Uncharacterized protein</fullName>
    </submittedName>
</protein>
<feature type="compositionally biased region" description="Basic residues" evidence="1">
    <location>
        <begin position="1"/>
        <end position="11"/>
    </location>
</feature>
<dbReference type="AlphaFoldDB" id="A0A1R3IZG0"/>
<dbReference type="EMBL" id="AWUE01017213">
    <property type="protein sequence ID" value="OMO87972.1"/>
    <property type="molecule type" value="Genomic_DNA"/>
</dbReference>
<proteinExistence type="predicted"/>
<evidence type="ECO:0000256" key="1">
    <source>
        <dbReference type="SAM" id="MobiDB-lite"/>
    </source>
</evidence>
<comment type="caution">
    <text evidence="2">The sequence shown here is derived from an EMBL/GenBank/DDBJ whole genome shotgun (WGS) entry which is preliminary data.</text>
</comment>
<keyword evidence="3" id="KW-1185">Reference proteome</keyword>
<evidence type="ECO:0000313" key="3">
    <source>
        <dbReference type="Proteomes" id="UP000187203"/>
    </source>
</evidence>
<evidence type="ECO:0000313" key="2">
    <source>
        <dbReference type="EMBL" id="OMO87972.1"/>
    </source>
</evidence>
<feature type="region of interest" description="Disordered" evidence="1">
    <location>
        <begin position="1"/>
        <end position="34"/>
    </location>
</feature>
<feature type="compositionally biased region" description="Basic and acidic residues" evidence="1">
    <location>
        <begin position="20"/>
        <end position="34"/>
    </location>
</feature>
<dbReference type="Proteomes" id="UP000187203">
    <property type="component" value="Unassembled WGS sequence"/>
</dbReference>
<name>A0A1R3IZG0_9ROSI</name>
<gene>
    <name evidence="2" type="ORF">COLO4_20514</name>
</gene>
<sequence>MKKKGEKRKNSRQIPQTSIEDTKTEDPPIPATKD</sequence>
<accession>A0A1R3IZG0</accession>